<dbReference type="Pfam" id="PF13838">
    <property type="entry name" value="Clathrin_H_link"/>
    <property type="match status" value="1"/>
</dbReference>
<comment type="caution">
    <text evidence="3">The sequence shown here is derived from an EMBL/GenBank/DDBJ whole genome shotgun (WGS) entry which is preliminary data.</text>
</comment>
<dbReference type="GO" id="GO:0030479">
    <property type="term" value="C:actin cortical patch"/>
    <property type="evidence" value="ECO:0007669"/>
    <property type="project" value="TreeGrafter"/>
</dbReference>
<protein>
    <recommendedName>
        <fullName evidence="1">Clathrin heavy chain</fullName>
    </recommendedName>
</protein>
<keyword evidence="1" id="KW-0968">Cytoplasmic vesicle</keyword>
<feature type="repeat" description="CHCR" evidence="2">
    <location>
        <begin position="628"/>
        <end position="771"/>
    </location>
</feature>
<reference evidence="3 4" key="1">
    <citation type="submission" date="2016-10" db="EMBL/GenBank/DDBJ databases">
        <title>The genome of Paramicrosporidium saccamoebae is the missing link in understanding Cryptomycota and Microsporidia evolution.</title>
        <authorList>
            <person name="Quandt C.A."/>
            <person name="Beaudet D."/>
            <person name="Corsaro D."/>
            <person name="Michel R."/>
            <person name="Corradi N."/>
            <person name="James T."/>
        </authorList>
    </citation>
    <scope>NUCLEOTIDE SEQUENCE [LARGE SCALE GENOMIC DNA]</scope>
    <source>
        <strain evidence="3 4">KSL3</strain>
    </source>
</reference>
<dbReference type="FunFam" id="2.130.10.110:FF:000003">
    <property type="entry name" value="Clathrin heavy chain"/>
    <property type="match status" value="1"/>
</dbReference>
<sequence length="1571" mass="176145">MDSLNELLPIKFQEHLQVAEQNQVVVIDLNDPENVMRRPITADSAIMNPDSKVIALKAGRQVQIFDLEKKAKLKSYVMTEEVLFWRWLGPSTIGLVSETCVYHWDLEGGNDPRKVFERHTSLAGCQIISYRTDSTGRWLLLVGIIAQHGRVVGAMQLYNMDRGVSQAIEGHTGGFAEVMLEGAQYPTKLFVFAVRTQTAAKLHLVEIDHREGNPVFSKKALDISFPPEAASDFPVSMQIGTKFDVVYVVTKFGFIQIFDLITGACIFANRISSETVFVTTEWRNNSGVIGVNRRGQVLSVMIDGETIVPYLLQNNQPDLAIRMAYNNDLPGADELFANRFTQLINMGDFVEAGKLAARSPRGMLRTPQTIETLKSVAVSPGQSSPLLQYFSILLEKGSLNHHESIELAKPVLSQNKKALLEKWLKENKLECSEELGDIVKPFDTTLALSIYLRADVPEKVCQCFAELGQFSKLVLFAKKVGIQPDYPSLLEAAMAADPVKAVEFGKLILEDASLAVNVEMVFDLFVGHGLVQQATSSVLDRLKQNTDDLASLQTKVLRFSIQQAPQALEHYRNTSDVTRVLLNAPSEINIDWTVSYLQNFATEDIVTILRTLMAQDPAKFVQLVITTGVKLASKVSPAFLMEIFEDAGNYDGLFVFTGALLATCKDAKVHFAYIKSAARTGHYKELEKVCKESSSYDPETVWTFLKEEQGLPDQLPLVIVADRFNLVHDLVVHLFQQNMPKYIEVYVQKVNPSRTPDVVAALFDCGCDSATMQSLLSSVPPRFPLENLVKVLEERDQLPVLLPFLEQKIRQENTRDVAVYNALAKIYIVTKQNAAEFLTENNLYSPAAVGKFCEKREPHLALIAYEKGKLDKELITMTNESAMFKEQAKYLLKRRDMNLWRMVLDKSNAHRDELLDQVINSAVLESQDADDVSIAVKALIGADLAKELLAVLEKLLYGGTSFSSNKNLQNLLLLTAIKTRPDSVMDHMKKLTNFDGSEIAKTCTQAGLFEEALFGYKKGGNLAMAVTILVEFIKDFDRALGFAEDCNDKEVWSKLGRGLCAGGRISQAIDAYIRADDCTDYVEIIKAASSGRHFDDLLRYLQMARRKTRDSALENELLFCLASLNRIADIEEFMQRPHGAQIQMVADRCYQAKLFESAKIFYSSISNYARLATTLVHLHDYNSAVECAKRANSLRVWADVNQACLETGEYHLAQVCGLYLVVHPDELDNIVYSYESRGMHEQCMSLLESSLGLERAHGGIFTELAVQYARHKPSKLLEYLKLYSGKVNMQKVILACQEGHFWGEMAHLLIHHDENERAVSIMIEHPDAWEHERMCRAIQKVSSPETVLRAVKFYLEQSPLQVNELLILVGTRMEPTRIVELFRQSNLLPLIKGYLVAVQPGNSLVVNNALNELLLDEEDLEGLRTSIAKSDKFDLAAFAHRLETHELIDFRRLGAHLYRQNKMWKEAVAVLVKEGLFKDAIALAAESRERAVAEDLLKLLGSAGLVQLFLGCAYACADSIVPDVVLECAWRNGWMDIAIPIMCQSLREYQEKIDPRGDTSRSGSRLGFAPF</sequence>
<dbReference type="FunFam" id="1.25.40.10:FF:000001">
    <property type="entry name" value="Clathrin heavy chain"/>
    <property type="match status" value="1"/>
</dbReference>
<dbReference type="SUPFAM" id="SSF48371">
    <property type="entry name" value="ARM repeat"/>
    <property type="match status" value="5"/>
</dbReference>
<dbReference type="GO" id="GO:0032051">
    <property type="term" value="F:clathrin light chain binding"/>
    <property type="evidence" value="ECO:0007669"/>
    <property type="project" value="InterPro"/>
</dbReference>
<evidence type="ECO:0000256" key="1">
    <source>
        <dbReference type="PIRNR" id="PIRNR002290"/>
    </source>
</evidence>
<keyword evidence="1" id="KW-0472">Membrane</keyword>
<dbReference type="GO" id="GO:0030130">
    <property type="term" value="C:clathrin coat of trans-Golgi network vesicle"/>
    <property type="evidence" value="ECO:0007669"/>
    <property type="project" value="InterPro"/>
</dbReference>
<dbReference type="GO" id="GO:0006898">
    <property type="term" value="P:receptor-mediated endocytosis"/>
    <property type="evidence" value="ECO:0007669"/>
    <property type="project" value="TreeGrafter"/>
</dbReference>
<dbReference type="Gene3D" id="1.25.40.730">
    <property type="match status" value="1"/>
</dbReference>
<dbReference type="Gene3D" id="2.130.10.110">
    <property type="entry name" value="Clathrin heavy-chain terminal domain"/>
    <property type="match status" value="1"/>
</dbReference>
<dbReference type="InterPro" id="IPR016341">
    <property type="entry name" value="Clathrin_heavy_chain"/>
</dbReference>
<accession>A0A2H9TFW3</accession>
<feature type="repeat" description="CHCR" evidence="2">
    <location>
        <begin position="776"/>
        <end position="916"/>
    </location>
</feature>
<dbReference type="PANTHER" id="PTHR10292:SF1">
    <property type="entry name" value="CLATHRIN HEAVY CHAIN"/>
    <property type="match status" value="1"/>
</dbReference>
<dbReference type="InterPro" id="IPR016025">
    <property type="entry name" value="Clathrin_H-chain_N"/>
</dbReference>
<dbReference type="InterPro" id="IPR000547">
    <property type="entry name" value="Clathrin_H-chain/VPS_repeat"/>
</dbReference>
<keyword evidence="1" id="KW-0168">Coated pit</keyword>
<feature type="repeat" description="CHCR" evidence="2">
    <location>
        <begin position="923"/>
        <end position="1068"/>
    </location>
</feature>
<comment type="similarity">
    <text evidence="1">Belongs to the clathrin heavy chain family.</text>
</comment>
<dbReference type="PROSITE" id="PS50236">
    <property type="entry name" value="CHCR"/>
    <property type="match status" value="6"/>
</dbReference>
<dbReference type="STRING" id="1246581.A0A2H9TFW3"/>
<dbReference type="OrthoDB" id="2113814at2759"/>
<comment type="subcellular location">
    <subcellularLocation>
        <location evidence="1">Cytoplasmic vesicle membrane</location>
        <topology evidence="1">Peripheral membrane protein</topology>
        <orientation evidence="1">Cytoplasmic side</orientation>
    </subcellularLocation>
    <subcellularLocation>
        <location evidence="1">Membrane</location>
        <location evidence="1">Coated pit</location>
        <topology evidence="1">Peripheral membrane protein</topology>
        <orientation evidence="1">Cytoplasmic side</orientation>
    </subcellularLocation>
</comment>
<dbReference type="GO" id="GO:0006886">
    <property type="term" value="P:intracellular protein transport"/>
    <property type="evidence" value="ECO:0007669"/>
    <property type="project" value="UniProtKB-UniRule"/>
</dbReference>
<dbReference type="Proteomes" id="UP000240830">
    <property type="component" value="Unassembled WGS sequence"/>
</dbReference>
<evidence type="ECO:0000313" key="4">
    <source>
        <dbReference type="Proteomes" id="UP000240830"/>
    </source>
</evidence>
<dbReference type="SUPFAM" id="SSF50989">
    <property type="entry name" value="Clathrin heavy-chain terminal domain"/>
    <property type="match status" value="1"/>
</dbReference>
<gene>
    <name evidence="3" type="ORF">PSACC_03527</name>
</gene>
<dbReference type="SMART" id="SM00299">
    <property type="entry name" value="CLH"/>
    <property type="match status" value="6"/>
</dbReference>
<dbReference type="Pfam" id="PF00637">
    <property type="entry name" value="Clathrin"/>
    <property type="match status" value="6"/>
</dbReference>
<organism evidence="3 4">
    <name type="scientific">Paramicrosporidium saccamoebae</name>
    <dbReference type="NCBI Taxonomy" id="1246581"/>
    <lineage>
        <taxon>Eukaryota</taxon>
        <taxon>Fungi</taxon>
        <taxon>Fungi incertae sedis</taxon>
        <taxon>Cryptomycota</taxon>
        <taxon>Cryptomycota incertae sedis</taxon>
        <taxon>Paramicrosporidium</taxon>
    </lineage>
</organism>
<dbReference type="PIRSF" id="PIRSF002290">
    <property type="entry name" value="Clathrin_H_chain"/>
    <property type="match status" value="1"/>
</dbReference>
<comment type="function">
    <text evidence="1">Clathrin is the major protein of the polyhedral coat of coated pits and vesicles.</text>
</comment>
<keyword evidence="4" id="KW-1185">Reference proteome</keyword>
<evidence type="ECO:0000256" key="2">
    <source>
        <dbReference type="PROSITE-ProRule" id="PRU01006"/>
    </source>
</evidence>
<feature type="repeat" description="CHCR" evidence="2">
    <location>
        <begin position="1366"/>
        <end position="1509"/>
    </location>
</feature>
<dbReference type="GO" id="GO:0006895">
    <property type="term" value="P:Golgi to endosome transport"/>
    <property type="evidence" value="ECO:0007669"/>
    <property type="project" value="TreeGrafter"/>
</dbReference>
<evidence type="ECO:0000313" key="3">
    <source>
        <dbReference type="EMBL" id="PJF16663.1"/>
    </source>
</evidence>
<dbReference type="GO" id="GO:0030132">
    <property type="term" value="C:clathrin coat of coated pit"/>
    <property type="evidence" value="ECO:0007669"/>
    <property type="project" value="InterPro"/>
</dbReference>
<dbReference type="Gene3D" id="1.25.40.10">
    <property type="entry name" value="Tetratricopeptide repeat domain"/>
    <property type="match status" value="3"/>
</dbReference>
<dbReference type="InterPro" id="IPR011990">
    <property type="entry name" value="TPR-like_helical_dom_sf"/>
</dbReference>
<dbReference type="GO" id="GO:0071439">
    <property type="term" value="C:clathrin complex"/>
    <property type="evidence" value="ECO:0007669"/>
    <property type="project" value="InterPro"/>
</dbReference>
<dbReference type="InterPro" id="IPR016024">
    <property type="entry name" value="ARM-type_fold"/>
</dbReference>
<feature type="repeat" description="CHCR" evidence="2">
    <location>
        <begin position="1072"/>
        <end position="1213"/>
    </location>
</feature>
<dbReference type="PANTHER" id="PTHR10292">
    <property type="entry name" value="CLATHRIN HEAVY CHAIN RELATED"/>
    <property type="match status" value="1"/>
</dbReference>
<dbReference type="InterPro" id="IPR055358">
    <property type="entry name" value="CHCR"/>
</dbReference>
<name>A0A2H9TFW3_9FUNG</name>
<dbReference type="EMBL" id="MTSL01000211">
    <property type="protein sequence ID" value="PJF16663.1"/>
    <property type="molecule type" value="Genomic_DNA"/>
</dbReference>
<feature type="repeat" description="CHCR" evidence="2">
    <location>
        <begin position="1218"/>
        <end position="1363"/>
    </location>
</feature>
<dbReference type="GO" id="GO:0005198">
    <property type="term" value="F:structural molecule activity"/>
    <property type="evidence" value="ECO:0007669"/>
    <property type="project" value="InterPro"/>
</dbReference>
<proteinExistence type="inferred from homology"/>
<dbReference type="GO" id="GO:0005829">
    <property type="term" value="C:cytosol"/>
    <property type="evidence" value="ECO:0007669"/>
    <property type="project" value="GOC"/>
</dbReference>